<dbReference type="Proteomes" id="UP001279681">
    <property type="component" value="Unassembled WGS sequence"/>
</dbReference>
<evidence type="ECO:0000313" key="2">
    <source>
        <dbReference type="EMBL" id="MDX8335691.1"/>
    </source>
</evidence>
<organism evidence="2 3">
    <name type="scientific">Candidatus Cetobacterium colombiensis</name>
    <dbReference type="NCBI Taxonomy" id="3073100"/>
    <lineage>
        <taxon>Bacteria</taxon>
        <taxon>Fusobacteriati</taxon>
        <taxon>Fusobacteriota</taxon>
        <taxon>Fusobacteriia</taxon>
        <taxon>Fusobacteriales</taxon>
        <taxon>Fusobacteriaceae</taxon>
        <taxon>Cetobacterium</taxon>
    </lineage>
</organism>
<feature type="transmembrane region" description="Helical" evidence="1">
    <location>
        <begin position="129"/>
        <end position="147"/>
    </location>
</feature>
<dbReference type="Pfam" id="PF03729">
    <property type="entry name" value="DUF308"/>
    <property type="match status" value="2"/>
</dbReference>
<feature type="transmembrane region" description="Helical" evidence="1">
    <location>
        <begin position="153"/>
        <end position="171"/>
    </location>
</feature>
<proteinExistence type="predicted"/>
<dbReference type="EMBL" id="JAVIKH010000004">
    <property type="protein sequence ID" value="MDX8335691.1"/>
    <property type="molecule type" value="Genomic_DNA"/>
</dbReference>
<dbReference type="PANTHER" id="PTHR34989:SF1">
    <property type="entry name" value="PROTEIN HDED"/>
    <property type="match status" value="1"/>
</dbReference>
<evidence type="ECO:0000256" key="1">
    <source>
        <dbReference type="SAM" id="Phobius"/>
    </source>
</evidence>
<keyword evidence="3" id="KW-1185">Reference proteome</keyword>
<protein>
    <submittedName>
        <fullName evidence="2">DUF308 domain-containing protein</fullName>
    </submittedName>
</protein>
<gene>
    <name evidence="2" type="ORF">RFV38_04095</name>
</gene>
<feature type="transmembrane region" description="Helical" evidence="1">
    <location>
        <begin position="61"/>
        <end position="83"/>
    </location>
</feature>
<dbReference type="InterPro" id="IPR052712">
    <property type="entry name" value="Acid_resist_chaperone_HdeD"/>
</dbReference>
<name>A0ABU4WAT8_9FUSO</name>
<sequence>MKLNFKSIFLTLGIFYVLIGAIGISNMGFFNQNIEYILSTILFLNGIYHIFYSMTNRKNPYFHWGLVLAEGAIELISVAVILLNTFTSQLFFTSYIGGLLCLKGLILVLGRDNKLTSWENTNAKVKILVIIKGLLHFLFGSLIIILPLLTDKAVYIVFGWYILFLGIHFLTEEYIVNKKSDV</sequence>
<feature type="transmembrane region" description="Helical" evidence="1">
    <location>
        <begin position="7"/>
        <end position="30"/>
    </location>
</feature>
<comment type="caution">
    <text evidence="2">The sequence shown here is derived from an EMBL/GenBank/DDBJ whole genome shotgun (WGS) entry which is preliminary data.</text>
</comment>
<dbReference type="InterPro" id="IPR005325">
    <property type="entry name" value="DUF308_memb"/>
</dbReference>
<keyword evidence="1" id="KW-1133">Transmembrane helix</keyword>
<accession>A0ABU4WAT8</accession>
<evidence type="ECO:0000313" key="3">
    <source>
        <dbReference type="Proteomes" id="UP001279681"/>
    </source>
</evidence>
<keyword evidence="1" id="KW-0472">Membrane</keyword>
<reference evidence="3" key="1">
    <citation type="submission" date="2023-07" db="EMBL/GenBank/DDBJ databases">
        <authorList>
            <person name="Colorado M.A."/>
            <person name="Villamil L.M."/>
            <person name="Melo J.F."/>
            <person name="Rodriguez J.A."/>
            <person name="Ruiz R.Y."/>
        </authorList>
    </citation>
    <scope>NUCLEOTIDE SEQUENCE [LARGE SCALE GENOMIC DNA]</scope>
    <source>
        <strain evidence="3">C33</strain>
    </source>
</reference>
<feature type="transmembrane region" description="Helical" evidence="1">
    <location>
        <begin position="89"/>
        <end position="109"/>
    </location>
</feature>
<dbReference type="PANTHER" id="PTHR34989">
    <property type="entry name" value="PROTEIN HDED"/>
    <property type="match status" value="1"/>
</dbReference>
<feature type="transmembrane region" description="Helical" evidence="1">
    <location>
        <begin position="36"/>
        <end position="54"/>
    </location>
</feature>
<dbReference type="RefSeq" id="WP_320313098.1">
    <property type="nucleotide sequence ID" value="NZ_JAVIKH010000004.1"/>
</dbReference>
<keyword evidence="1" id="KW-0812">Transmembrane</keyword>